<comment type="caution">
    <text evidence="1">The sequence shown here is derived from an EMBL/GenBank/DDBJ whole genome shotgun (WGS) entry which is preliminary data.</text>
</comment>
<dbReference type="SUPFAM" id="SSF47413">
    <property type="entry name" value="lambda repressor-like DNA-binding domains"/>
    <property type="match status" value="1"/>
</dbReference>
<protein>
    <submittedName>
        <fullName evidence="1">Helix-turn-helix transcriptional regulator</fullName>
    </submittedName>
</protein>
<accession>A0A939STZ4</accession>
<reference evidence="1" key="1">
    <citation type="submission" date="2021-03" db="EMBL/GenBank/DDBJ databases">
        <title>Molecular epidemiology and mechanisms of colistin and carbapenem resistance in Enterobacteriaceae from clinical isolates, the environment and porcine samples in Pretoria, South Africa.</title>
        <authorList>
            <person name="Bogoshi D."/>
            <person name="Mbelle N.M."/>
            <person name="Naidoo V."/>
            <person name="Osei Sekyere J."/>
        </authorList>
    </citation>
    <scope>NUCLEOTIDE SEQUENCE</scope>
    <source>
        <strain evidence="1">C029</strain>
    </source>
</reference>
<organism evidence="1 2">
    <name type="scientific">Klebsiella pneumoniae</name>
    <dbReference type="NCBI Taxonomy" id="573"/>
    <lineage>
        <taxon>Bacteria</taxon>
        <taxon>Pseudomonadati</taxon>
        <taxon>Pseudomonadota</taxon>
        <taxon>Gammaproteobacteria</taxon>
        <taxon>Enterobacterales</taxon>
        <taxon>Enterobacteriaceae</taxon>
        <taxon>Klebsiella/Raoultella group</taxon>
        <taxon>Klebsiella</taxon>
        <taxon>Klebsiella pneumoniae complex</taxon>
    </lineage>
</organism>
<dbReference type="AlphaFoldDB" id="A0A939STZ4"/>
<proteinExistence type="predicted"/>
<evidence type="ECO:0000313" key="2">
    <source>
        <dbReference type="Proteomes" id="UP000664267"/>
    </source>
</evidence>
<dbReference type="InterPro" id="IPR010982">
    <property type="entry name" value="Lambda_DNA-bd_dom_sf"/>
</dbReference>
<dbReference type="EMBL" id="JAGETN010000013">
    <property type="protein sequence ID" value="MBO2025515.1"/>
    <property type="molecule type" value="Genomic_DNA"/>
</dbReference>
<dbReference type="InterPro" id="IPR001387">
    <property type="entry name" value="Cro/C1-type_HTH"/>
</dbReference>
<gene>
    <name evidence="1" type="ORF">J4733_07785</name>
</gene>
<sequence>MELGLTQTEAALNAGITQQSWQSIEKGDTRNRVTLLA</sequence>
<evidence type="ECO:0000313" key="1">
    <source>
        <dbReference type="EMBL" id="MBO2025515.1"/>
    </source>
</evidence>
<dbReference type="Gene3D" id="1.10.260.40">
    <property type="entry name" value="lambda repressor-like DNA-binding domains"/>
    <property type="match status" value="1"/>
</dbReference>
<dbReference type="CDD" id="cd00093">
    <property type="entry name" value="HTH_XRE"/>
    <property type="match status" value="1"/>
</dbReference>
<name>A0A939STZ4_KLEPN</name>
<dbReference type="GO" id="GO:0003677">
    <property type="term" value="F:DNA binding"/>
    <property type="evidence" value="ECO:0007669"/>
    <property type="project" value="InterPro"/>
</dbReference>
<dbReference type="Proteomes" id="UP000664267">
    <property type="component" value="Unassembled WGS sequence"/>
</dbReference>